<sequence>MPASVRPASLSGGIVISLSGTLDVRTIKGSNGPFQVGELTTSVGEFKVKDKVLEQFEPGAYTGTFLIDKIYPHSYVWYGKVTVEIRARLADAQLDNDEPFSETNQPASSAEPDPADEERTADTTALARTHETPPTSPQPAGESGELYLPDLFGTELADAMVAGEPVKLDPTVDRGVFRQQRDQLRAFGYAFQASTQTWLKT</sequence>
<accession>A0A6J5KBX0</accession>
<name>A0A6J5KBX0_9BURK</name>
<dbReference type="Pfam" id="PF11679">
    <property type="entry name" value="DUF3275"/>
    <property type="match status" value="1"/>
</dbReference>
<evidence type="ECO:0000256" key="1">
    <source>
        <dbReference type="SAM" id="MobiDB-lite"/>
    </source>
</evidence>
<feature type="region of interest" description="Disordered" evidence="1">
    <location>
        <begin position="94"/>
        <end position="122"/>
    </location>
</feature>
<evidence type="ECO:0000313" key="3">
    <source>
        <dbReference type="Proteomes" id="UP000494102"/>
    </source>
</evidence>
<protein>
    <recommendedName>
        <fullName evidence="4">DUF3275 domain-containing protein</fullName>
    </recommendedName>
</protein>
<dbReference type="Proteomes" id="UP000494102">
    <property type="component" value="Unassembled WGS sequence"/>
</dbReference>
<dbReference type="EMBL" id="CADILN010000010">
    <property type="protein sequence ID" value="CAB4051733.1"/>
    <property type="molecule type" value="Genomic_DNA"/>
</dbReference>
<feature type="region of interest" description="Disordered" evidence="1">
    <location>
        <begin position="127"/>
        <end position="146"/>
    </location>
</feature>
<proteinExistence type="predicted"/>
<evidence type="ECO:0000313" key="2">
    <source>
        <dbReference type="EMBL" id="CAB4051733.1"/>
    </source>
</evidence>
<dbReference type="InterPro" id="IPR021693">
    <property type="entry name" value="DUF3275"/>
</dbReference>
<organism evidence="2 3">
    <name type="scientific">Paraburkholderia phenoliruptrix</name>
    <dbReference type="NCBI Taxonomy" id="252970"/>
    <lineage>
        <taxon>Bacteria</taxon>
        <taxon>Pseudomonadati</taxon>
        <taxon>Pseudomonadota</taxon>
        <taxon>Betaproteobacteria</taxon>
        <taxon>Burkholderiales</taxon>
        <taxon>Burkholderiaceae</taxon>
        <taxon>Paraburkholderia</taxon>
    </lineage>
</organism>
<dbReference type="AlphaFoldDB" id="A0A6J5KBX0"/>
<gene>
    <name evidence="2" type="ORF">LMG9964_05412</name>
</gene>
<evidence type="ECO:0008006" key="4">
    <source>
        <dbReference type="Google" id="ProtNLM"/>
    </source>
</evidence>
<reference evidence="2 3" key="1">
    <citation type="submission" date="2020-04" db="EMBL/GenBank/DDBJ databases">
        <authorList>
            <person name="De Canck E."/>
        </authorList>
    </citation>
    <scope>NUCLEOTIDE SEQUENCE [LARGE SCALE GENOMIC DNA]</scope>
    <source>
        <strain evidence="2 3">LMG 9964</strain>
    </source>
</reference>